<evidence type="ECO:0000256" key="1">
    <source>
        <dbReference type="SAM" id="MobiDB-lite"/>
    </source>
</evidence>
<gene>
    <name evidence="2" type="ORF">CFAM422_011605</name>
</gene>
<protein>
    <submittedName>
        <fullName evidence="2">Uncharacterized protein</fullName>
    </submittedName>
</protein>
<reference evidence="2 3" key="1">
    <citation type="submission" date="2018-06" db="EMBL/GenBank/DDBJ databases">
        <title>Genome analysis of cellulolytic fungus Trichoderma lentiforme CFAM-422.</title>
        <authorList>
            <person name="Steindorff A.S."/>
            <person name="Formighieri E.F."/>
            <person name="Midorikawa G.E.O."/>
            <person name="Tamietti M.S."/>
            <person name="Ramos E.Z."/>
            <person name="Silva A.S."/>
            <person name="Bon E.P.S."/>
            <person name="Mendes T.D."/>
            <person name="Damaso M.C.T."/>
            <person name="Favaro L.C.L."/>
        </authorList>
    </citation>
    <scope>NUCLEOTIDE SEQUENCE [LARGE SCALE GENOMIC DNA]</scope>
    <source>
        <strain evidence="2 3">CFAM-422</strain>
    </source>
</reference>
<keyword evidence="3" id="KW-1185">Reference proteome</keyword>
<feature type="region of interest" description="Disordered" evidence="1">
    <location>
        <begin position="1"/>
        <end position="35"/>
    </location>
</feature>
<proteinExistence type="predicted"/>
<evidence type="ECO:0000313" key="3">
    <source>
        <dbReference type="Proteomes" id="UP000801864"/>
    </source>
</evidence>
<comment type="caution">
    <text evidence="2">The sequence shown here is derived from an EMBL/GenBank/DDBJ whole genome shotgun (WGS) entry which is preliminary data.</text>
</comment>
<evidence type="ECO:0000313" key="2">
    <source>
        <dbReference type="EMBL" id="KAF3059175.1"/>
    </source>
</evidence>
<dbReference type="AlphaFoldDB" id="A0A9P5C7A1"/>
<feature type="region of interest" description="Disordered" evidence="1">
    <location>
        <begin position="60"/>
        <end position="87"/>
    </location>
</feature>
<organism evidence="2 3">
    <name type="scientific">Trichoderma lentiforme</name>
    <dbReference type="NCBI Taxonomy" id="1567552"/>
    <lineage>
        <taxon>Eukaryota</taxon>
        <taxon>Fungi</taxon>
        <taxon>Dikarya</taxon>
        <taxon>Ascomycota</taxon>
        <taxon>Pezizomycotina</taxon>
        <taxon>Sordariomycetes</taxon>
        <taxon>Hypocreomycetidae</taxon>
        <taxon>Hypocreales</taxon>
        <taxon>Hypocreaceae</taxon>
        <taxon>Trichoderma</taxon>
    </lineage>
</organism>
<accession>A0A9P5C7A1</accession>
<name>A0A9P5C7A1_9HYPO</name>
<dbReference type="EMBL" id="QLNT01000025">
    <property type="protein sequence ID" value="KAF3059175.1"/>
    <property type="molecule type" value="Genomic_DNA"/>
</dbReference>
<sequence>MEVGSNGAASKAQEPECGMSRPDEAPTVKTRGRRADKLRAVDTLELTSWWGYERDYIQEKNGLPSRERERRWRWRSKKEEEEKAEDH</sequence>
<feature type="compositionally biased region" description="Basic and acidic residues" evidence="1">
    <location>
        <begin position="77"/>
        <end position="87"/>
    </location>
</feature>
<dbReference type="Proteomes" id="UP000801864">
    <property type="component" value="Unassembled WGS sequence"/>
</dbReference>